<name>A0A1I2EAX2_9BACT</name>
<dbReference type="Pfam" id="PF08448">
    <property type="entry name" value="PAS_4"/>
    <property type="match status" value="3"/>
</dbReference>
<dbReference type="SUPFAM" id="SSF47384">
    <property type="entry name" value="Homodimeric domain of signal transducing histidine kinase"/>
    <property type="match status" value="1"/>
</dbReference>
<dbReference type="PROSITE" id="PS50113">
    <property type="entry name" value="PAC"/>
    <property type="match status" value="1"/>
</dbReference>
<dbReference type="GO" id="GO:0000155">
    <property type="term" value="F:phosphorelay sensor kinase activity"/>
    <property type="evidence" value="ECO:0007669"/>
    <property type="project" value="InterPro"/>
</dbReference>
<dbReference type="Proteomes" id="UP000198598">
    <property type="component" value="Unassembled WGS sequence"/>
</dbReference>
<dbReference type="InterPro" id="IPR000014">
    <property type="entry name" value="PAS"/>
</dbReference>
<dbReference type="CDD" id="cd00082">
    <property type="entry name" value="HisKA"/>
    <property type="match status" value="1"/>
</dbReference>
<dbReference type="PRINTS" id="PR00344">
    <property type="entry name" value="BCTRLSENSOR"/>
</dbReference>
<dbReference type="InterPro" id="IPR029016">
    <property type="entry name" value="GAF-like_dom_sf"/>
</dbReference>
<keyword evidence="4" id="KW-0808">Transferase</keyword>
<gene>
    <name evidence="9" type="ORF">SAMN05216167_12199</name>
</gene>
<dbReference type="PANTHER" id="PTHR43304:SF1">
    <property type="entry name" value="PAC DOMAIN-CONTAINING PROTEIN"/>
    <property type="match status" value="1"/>
</dbReference>
<dbReference type="InterPro" id="IPR036890">
    <property type="entry name" value="HATPase_C_sf"/>
</dbReference>
<dbReference type="InterPro" id="IPR005467">
    <property type="entry name" value="His_kinase_dom"/>
</dbReference>
<dbReference type="NCBIfam" id="TIGR00229">
    <property type="entry name" value="sensory_box"/>
    <property type="match status" value="1"/>
</dbReference>
<dbReference type="Pfam" id="PF00512">
    <property type="entry name" value="HisKA"/>
    <property type="match status" value="1"/>
</dbReference>
<evidence type="ECO:0000256" key="3">
    <source>
        <dbReference type="ARBA" id="ARBA00022553"/>
    </source>
</evidence>
<dbReference type="Pfam" id="PF02518">
    <property type="entry name" value="HATPase_c"/>
    <property type="match status" value="1"/>
</dbReference>
<dbReference type="InterPro" id="IPR035965">
    <property type="entry name" value="PAS-like_dom_sf"/>
</dbReference>
<feature type="domain" description="PAC" evidence="8">
    <location>
        <begin position="519"/>
        <end position="574"/>
    </location>
</feature>
<dbReference type="InterPro" id="IPR004358">
    <property type="entry name" value="Sig_transdc_His_kin-like_C"/>
</dbReference>
<dbReference type="STRING" id="662367.SAMN05216167_12199"/>
<evidence type="ECO:0000256" key="2">
    <source>
        <dbReference type="ARBA" id="ARBA00012438"/>
    </source>
</evidence>
<protein>
    <recommendedName>
        <fullName evidence="2">histidine kinase</fullName>
        <ecNumber evidence="2">2.7.13.3</ecNumber>
    </recommendedName>
</protein>
<dbReference type="InterPro" id="IPR003661">
    <property type="entry name" value="HisK_dim/P_dom"/>
</dbReference>
<dbReference type="Gene3D" id="3.30.450.20">
    <property type="entry name" value="PAS domain"/>
    <property type="match status" value="3"/>
</dbReference>
<organism evidence="9 10">
    <name type="scientific">Spirosoma endophyticum</name>
    <dbReference type="NCBI Taxonomy" id="662367"/>
    <lineage>
        <taxon>Bacteria</taxon>
        <taxon>Pseudomonadati</taxon>
        <taxon>Bacteroidota</taxon>
        <taxon>Cytophagia</taxon>
        <taxon>Cytophagales</taxon>
        <taxon>Cytophagaceae</taxon>
        <taxon>Spirosoma</taxon>
    </lineage>
</organism>
<dbReference type="FunFam" id="3.30.565.10:FF:000006">
    <property type="entry name" value="Sensor histidine kinase WalK"/>
    <property type="match status" value="1"/>
</dbReference>
<keyword evidence="10" id="KW-1185">Reference proteome</keyword>
<evidence type="ECO:0000259" key="7">
    <source>
        <dbReference type="PROSITE" id="PS50109"/>
    </source>
</evidence>
<dbReference type="RefSeq" id="WP_093833218.1">
    <property type="nucleotide sequence ID" value="NZ_FOLQ01000021.1"/>
</dbReference>
<dbReference type="InterPro" id="IPR052162">
    <property type="entry name" value="Sensor_kinase/Photoreceptor"/>
</dbReference>
<dbReference type="Pfam" id="PF01590">
    <property type="entry name" value="GAF"/>
    <property type="match status" value="1"/>
</dbReference>
<accession>A0A1I2EAX2</accession>
<evidence type="ECO:0000259" key="8">
    <source>
        <dbReference type="PROSITE" id="PS50113"/>
    </source>
</evidence>
<sequence length="847" mass="95598">MNIPPSSPEETNRLDALASYSILDTLPEEEYDELTQLASLICQTPIALISLVDDRRQWFKSNQGLLVREIPREDSFCAHAINNPNQTLVVPDSRQDSRFTQNPLVTGEPNVIFYAGTPLIDENGFALGSLCVIDHEPRQLTPSQLAALTILAKQVVRLLALRKKTKILDESEKRFQAEKAALEVNQKRLKTIFDHAPIGLGLLGGPDHVFELVNDRIAQMAGRTIQQMQGKPLLEALPELAQQGLKEIFDSVRQTGQRFIAPEIPITLHRNDQEETAYFYASFEPVQEPDGTVSIVDFSIDITQQLQNQRKLQESEARFRTIVEQTPLAIGQLKGREMVIELGNERIFEMWGKPSAITGMRLTDALPELNDQPFLQLLEEVFDTGTPYYGNGILARLVRQGILEDVYFDFSYTPLRNADHQITGIMILAIEVTAQVLIRRQIEQSEARFRSLIQEAPFAIGVYETAELVISVANQAMIQLWGKTPAVIGQKLINALPELEGQPFMSLLNSVYETGQPYRTTEQQAYLVVDGRLQGYWFSFVYQPLTDEEGNVYAILNMAVDVTERVVSRQQVEESERQYRQLAQHLEARVDERTKALHQANQDLQRSNDNLQEFAYIASHDLQEPLRKIQAFSTLLMQQFDNQLNEQALDYLQRITSAGSRMSALIRDLLLYSRITTRQQTFGLVSLKAIISTALDTLSLQIEQRNAHIEVDPMTVVQGDESQLGQLFQNLLSNAIKFTPADEEPQIQIEYFLRDKSELPTRIRPTSTANQFHQISITDQGIGFDAKYLDRIFQVFQRLHGKNEFAGTGIGLAICDRVVANHGGGITANSTPGKGTTFCVYLPCFRA</sequence>
<dbReference type="SUPFAM" id="SSF55781">
    <property type="entry name" value="GAF domain-like"/>
    <property type="match status" value="1"/>
</dbReference>
<dbReference type="PANTHER" id="PTHR43304">
    <property type="entry name" value="PHYTOCHROME-LIKE PROTEIN CPH1"/>
    <property type="match status" value="1"/>
</dbReference>
<evidence type="ECO:0000256" key="4">
    <source>
        <dbReference type="ARBA" id="ARBA00022679"/>
    </source>
</evidence>
<dbReference type="EMBL" id="FOLQ01000021">
    <property type="protein sequence ID" value="SFE90154.1"/>
    <property type="molecule type" value="Genomic_DNA"/>
</dbReference>
<reference evidence="9 10" key="1">
    <citation type="submission" date="2016-10" db="EMBL/GenBank/DDBJ databases">
        <authorList>
            <person name="de Groot N.N."/>
        </authorList>
    </citation>
    <scope>NUCLEOTIDE SEQUENCE [LARGE SCALE GENOMIC DNA]</scope>
    <source>
        <strain evidence="9 10">DSM 26130</strain>
    </source>
</reference>
<keyword evidence="6" id="KW-0175">Coiled coil</keyword>
<dbReference type="SMART" id="SM00387">
    <property type="entry name" value="HATPase_c"/>
    <property type="match status" value="1"/>
</dbReference>
<evidence type="ECO:0000256" key="5">
    <source>
        <dbReference type="ARBA" id="ARBA00022777"/>
    </source>
</evidence>
<feature type="coiled-coil region" evidence="6">
    <location>
        <begin position="569"/>
        <end position="603"/>
    </location>
</feature>
<dbReference type="Gene3D" id="1.10.287.130">
    <property type="match status" value="1"/>
</dbReference>
<evidence type="ECO:0000313" key="9">
    <source>
        <dbReference type="EMBL" id="SFE90154.1"/>
    </source>
</evidence>
<dbReference type="SMART" id="SM00091">
    <property type="entry name" value="PAS"/>
    <property type="match status" value="3"/>
</dbReference>
<evidence type="ECO:0000313" key="10">
    <source>
        <dbReference type="Proteomes" id="UP000198598"/>
    </source>
</evidence>
<dbReference type="SMART" id="SM00065">
    <property type="entry name" value="GAF"/>
    <property type="match status" value="1"/>
</dbReference>
<dbReference type="AlphaFoldDB" id="A0A1I2EAX2"/>
<dbReference type="InterPro" id="IPR000700">
    <property type="entry name" value="PAS-assoc_C"/>
</dbReference>
<dbReference type="EC" id="2.7.13.3" evidence="2"/>
<dbReference type="SUPFAM" id="SSF55874">
    <property type="entry name" value="ATPase domain of HSP90 chaperone/DNA topoisomerase II/histidine kinase"/>
    <property type="match status" value="1"/>
</dbReference>
<dbReference type="SMART" id="SM00388">
    <property type="entry name" value="HisKA"/>
    <property type="match status" value="1"/>
</dbReference>
<dbReference type="Gene3D" id="3.30.450.40">
    <property type="match status" value="1"/>
</dbReference>
<keyword evidence="3" id="KW-0597">Phosphoprotein</keyword>
<feature type="domain" description="Histidine kinase" evidence="7">
    <location>
        <begin position="617"/>
        <end position="846"/>
    </location>
</feature>
<evidence type="ECO:0000256" key="1">
    <source>
        <dbReference type="ARBA" id="ARBA00000085"/>
    </source>
</evidence>
<dbReference type="InterPro" id="IPR036097">
    <property type="entry name" value="HisK_dim/P_sf"/>
</dbReference>
<dbReference type="InterPro" id="IPR003594">
    <property type="entry name" value="HATPase_dom"/>
</dbReference>
<dbReference type="Gene3D" id="3.30.565.10">
    <property type="entry name" value="Histidine kinase-like ATPase, C-terminal domain"/>
    <property type="match status" value="1"/>
</dbReference>
<dbReference type="PROSITE" id="PS50109">
    <property type="entry name" value="HIS_KIN"/>
    <property type="match status" value="1"/>
</dbReference>
<dbReference type="InterPro" id="IPR013656">
    <property type="entry name" value="PAS_4"/>
</dbReference>
<comment type="catalytic activity">
    <reaction evidence="1">
        <text>ATP + protein L-histidine = ADP + protein N-phospho-L-histidine.</text>
        <dbReference type="EC" id="2.7.13.3"/>
    </reaction>
</comment>
<dbReference type="OrthoDB" id="9811889at2"/>
<dbReference type="InterPro" id="IPR003018">
    <property type="entry name" value="GAF"/>
</dbReference>
<dbReference type="SUPFAM" id="SSF55785">
    <property type="entry name" value="PYP-like sensor domain (PAS domain)"/>
    <property type="match status" value="3"/>
</dbReference>
<proteinExistence type="predicted"/>
<evidence type="ECO:0000256" key="6">
    <source>
        <dbReference type="SAM" id="Coils"/>
    </source>
</evidence>
<keyword evidence="5" id="KW-0418">Kinase</keyword>